<feature type="compositionally biased region" description="Low complexity" evidence="1">
    <location>
        <begin position="27"/>
        <end position="115"/>
    </location>
</feature>
<evidence type="ECO:0000256" key="1">
    <source>
        <dbReference type="SAM" id="MobiDB-lite"/>
    </source>
</evidence>
<gene>
    <name evidence="2" type="ordered locus">Caci_6583</name>
</gene>
<evidence type="ECO:0000313" key="3">
    <source>
        <dbReference type="Proteomes" id="UP000000851"/>
    </source>
</evidence>
<dbReference type="InterPro" id="IPR017868">
    <property type="entry name" value="Filamin/ABP280_repeat-like"/>
</dbReference>
<dbReference type="InParanoid" id="C7PYD9"/>
<dbReference type="EMBL" id="CP001700">
    <property type="protein sequence ID" value="ACU75429.1"/>
    <property type="molecule type" value="Genomic_DNA"/>
</dbReference>
<evidence type="ECO:0000313" key="2">
    <source>
        <dbReference type="EMBL" id="ACU75429.1"/>
    </source>
</evidence>
<dbReference type="HOGENOM" id="CLU_920384_0_0_11"/>
<name>C7PYD9_CATAD</name>
<dbReference type="Proteomes" id="UP000000851">
    <property type="component" value="Chromosome"/>
</dbReference>
<keyword evidence="3" id="KW-1185">Reference proteome</keyword>
<dbReference type="PROSITE" id="PS50194">
    <property type="entry name" value="FILAMIN_REPEAT"/>
    <property type="match status" value="1"/>
</dbReference>
<feature type="region of interest" description="Disordered" evidence="1">
    <location>
        <begin position="24"/>
        <end position="115"/>
    </location>
</feature>
<proteinExistence type="predicted"/>
<dbReference type="AlphaFoldDB" id="C7PYD9"/>
<accession>C7PYD9</accession>
<reference evidence="2 3" key="1">
    <citation type="journal article" date="2009" name="Stand. Genomic Sci.">
        <title>Complete genome sequence of Catenulispora acidiphila type strain (ID 139908).</title>
        <authorList>
            <person name="Copeland A."/>
            <person name="Lapidus A."/>
            <person name="Glavina Del Rio T."/>
            <person name="Nolan M."/>
            <person name="Lucas S."/>
            <person name="Chen F."/>
            <person name="Tice H."/>
            <person name="Cheng J.F."/>
            <person name="Bruce D."/>
            <person name="Goodwin L."/>
            <person name="Pitluck S."/>
            <person name="Mikhailova N."/>
            <person name="Pati A."/>
            <person name="Ivanova N."/>
            <person name="Mavromatis K."/>
            <person name="Chen A."/>
            <person name="Palaniappan K."/>
            <person name="Chain P."/>
            <person name="Land M."/>
            <person name="Hauser L."/>
            <person name="Chang Y.J."/>
            <person name="Jeffries C.D."/>
            <person name="Chertkov O."/>
            <person name="Brettin T."/>
            <person name="Detter J.C."/>
            <person name="Han C."/>
            <person name="Ali Z."/>
            <person name="Tindall B.J."/>
            <person name="Goker M."/>
            <person name="Bristow J."/>
            <person name="Eisen J.A."/>
            <person name="Markowitz V."/>
            <person name="Hugenholtz P."/>
            <person name="Kyrpides N.C."/>
            <person name="Klenk H.P."/>
        </authorList>
    </citation>
    <scope>NUCLEOTIDE SEQUENCE [LARGE SCALE GENOMIC DNA]</scope>
    <source>
        <strain evidence="3">DSM 44928 / JCM 14897 / NBRC 102108 / NRRL B-24433 / ID139908</strain>
    </source>
</reference>
<protein>
    <submittedName>
        <fullName evidence="2">Uncharacterized protein</fullName>
    </submittedName>
</protein>
<dbReference type="KEGG" id="cai:Caci_6583"/>
<dbReference type="eggNOG" id="COG2314">
    <property type="taxonomic scope" value="Bacteria"/>
</dbReference>
<organism evidence="2 3">
    <name type="scientific">Catenulispora acidiphila (strain DSM 44928 / JCM 14897 / NBRC 102108 / NRRL B-24433 / ID139908)</name>
    <dbReference type="NCBI Taxonomy" id="479433"/>
    <lineage>
        <taxon>Bacteria</taxon>
        <taxon>Bacillati</taxon>
        <taxon>Actinomycetota</taxon>
        <taxon>Actinomycetes</taxon>
        <taxon>Catenulisporales</taxon>
        <taxon>Catenulisporaceae</taxon>
        <taxon>Catenulispora</taxon>
    </lineage>
</organism>
<sequence precursor="true">MWVAGGVIALVVVVILSTVFGAKDTTKSASKASSTPSSTATSTRAPAKPSSTTHSSTSTPSPTTHSSTATAHPATHPSSTTPHPSPRPSSTSKPPATTTTSHAATAAPPVKAAGPAPTIAPISLAGSGQQTSRKFTVAGGLTEFTSSCADCDANFAVELLDATGNEVDLLANTIGTYTGTTAEGLPAGDYLLNVTADAAWNITITQPRAVSPVALPQAYNGKGDKVVGPFNAGGPFKVDGTNSGQANFAVKVIDANGDDVDLVFNEIGDFTGSDVAQTTFSSGPYYLVVTSDGTWRLALSNP</sequence>